<feature type="compositionally biased region" description="Basic and acidic residues" evidence="1">
    <location>
        <begin position="916"/>
        <end position="927"/>
    </location>
</feature>
<feature type="region of interest" description="Disordered" evidence="1">
    <location>
        <begin position="1162"/>
        <end position="1203"/>
    </location>
</feature>
<feature type="compositionally biased region" description="Low complexity" evidence="1">
    <location>
        <begin position="425"/>
        <end position="449"/>
    </location>
</feature>
<feature type="domain" description="DH" evidence="2">
    <location>
        <begin position="1092"/>
        <end position="1318"/>
    </location>
</feature>
<dbReference type="GO" id="GO:0032955">
    <property type="term" value="P:regulation of division septum assembly"/>
    <property type="evidence" value="ECO:0007669"/>
    <property type="project" value="TreeGrafter"/>
</dbReference>
<evidence type="ECO:0000259" key="2">
    <source>
        <dbReference type="PROSITE" id="PS50010"/>
    </source>
</evidence>
<dbReference type="GO" id="GO:0031991">
    <property type="term" value="P:regulation of actomyosin contractile ring contraction"/>
    <property type="evidence" value="ECO:0007669"/>
    <property type="project" value="TreeGrafter"/>
</dbReference>
<feature type="compositionally biased region" description="Basic and acidic residues" evidence="1">
    <location>
        <begin position="46"/>
        <end position="55"/>
    </location>
</feature>
<feature type="compositionally biased region" description="Low complexity" evidence="1">
    <location>
        <begin position="381"/>
        <end position="399"/>
    </location>
</feature>
<comment type="caution">
    <text evidence="3">The sequence shown here is derived from an EMBL/GenBank/DDBJ whole genome shotgun (WGS) entry which is preliminary data.</text>
</comment>
<dbReference type="PANTHER" id="PTHR22834">
    <property type="entry name" value="NUCLEAR FUSION PROTEIN FUS2"/>
    <property type="match status" value="1"/>
</dbReference>
<feature type="compositionally biased region" description="Polar residues" evidence="1">
    <location>
        <begin position="716"/>
        <end position="732"/>
    </location>
</feature>
<organism evidence="3 4">
    <name type="scientific">Cercophora scortea</name>
    <dbReference type="NCBI Taxonomy" id="314031"/>
    <lineage>
        <taxon>Eukaryota</taxon>
        <taxon>Fungi</taxon>
        <taxon>Dikarya</taxon>
        <taxon>Ascomycota</taxon>
        <taxon>Pezizomycotina</taxon>
        <taxon>Sordariomycetes</taxon>
        <taxon>Sordariomycetidae</taxon>
        <taxon>Sordariales</taxon>
        <taxon>Lasiosphaeriaceae</taxon>
        <taxon>Cercophora</taxon>
    </lineage>
</organism>
<name>A0AAE0J523_9PEZI</name>
<dbReference type="SMART" id="SM00325">
    <property type="entry name" value="RhoGEF"/>
    <property type="match status" value="1"/>
</dbReference>
<feature type="compositionally biased region" description="Polar residues" evidence="1">
    <location>
        <begin position="1596"/>
        <end position="1611"/>
    </location>
</feature>
<feature type="region of interest" description="Disordered" evidence="1">
    <location>
        <begin position="1596"/>
        <end position="1745"/>
    </location>
</feature>
<evidence type="ECO:0000313" key="4">
    <source>
        <dbReference type="Proteomes" id="UP001286456"/>
    </source>
</evidence>
<keyword evidence="4" id="KW-1185">Reference proteome</keyword>
<reference evidence="3" key="2">
    <citation type="submission" date="2023-06" db="EMBL/GenBank/DDBJ databases">
        <authorList>
            <consortium name="Lawrence Berkeley National Laboratory"/>
            <person name="Haridas S."/>
            <person name="Hensen N."/>
            <person name="Bonometti L."/>
            <person name="Westerberg I."/>
            <person name="Brannstrom I.O."/>
            <person name="Guillou S."/>
            <person name="Cros-Aarteil S."/>
            <person name="Calhoun S."/>
            <person name="Kuo A."/>
            <person name="Mondo S."/>
            <person name="Pangilinan J."/>
            <person name="Riley R."/>
            <person name="Labutti K."/>
            <person name="Andreopoulos B."/>
            <person name="Lipzen A."/>
            <person name="Chen C."/>
            <person name="Yanf M."/>
            <person name="Daum C."/>
            <person name="Ng V."/>
            <person name="Clum A."/>
            <person name="Steindorff A."/>
            <person name="Ohm R."/>
            <person name="Martin F."/>
            <person name="Silar P."/>
            <person name="Natvig D."/>
            <person name="Lalanne C."/>
            <person name="Gautier V."/>
            <person name="Ament-Velasquez S.L."/>
            <person name="Kruys A."/>
            <person name="Hutchinson M.I."/>
            <person name="Powell A.J."/>
            <person name="Barry K."/>
            <person name="Miller A.N."/>
            <person name="Grigoriev I.V."/>
            <person name="Debuchy R."/>
            <person name="Gladieux P."/>
            <person name="Thoren M.H."/>
            <person name="Johannesson H."/>
        </authorList>
    </citation>
    <scope>NUCLEOTIDE SEQUENCE</scope>
    <source>
        <strain evidence="3">SMH4131-1</strain>
    </source>
</reference>
<feature type="compositionally biased region" description="Polar residues" evidence="1">
    <location>
        <begin position="149"/>
        <end position="170"/>
    </location>
</feature>
<feature type="region of interest" description="Disordered" evidence="1">
    <location>
        <begin position="764"/>
        <end position="783"/>
    </location>
</feature>
<dbReference type="SUPFAM" id="SSF103657">
    <property type="entry name" value="BAR/IMD domain-like"/>
    <property type="match status" value="1"/>
</dbReference>
<feature type="region of interest" description="Disordered" evidence="1">
    <location>
        <begin position="714"/>
        <end position="755"/>
    </location>
</feature>
<dbReference type="PANTHER" id="PTHR22834:SF20">
    <property type="entry name" value="SH3 DOMAIN-CONTAINING PROTEIN"/>
    <property type="match status" value="1"/>
</dbReference>
<gene>
    <name evidence="3" type="ORF">B0T19DRAFT_411302</name>
</gene>
<dbReference type="SUPFAM" id="SSF48065">
    <property type="entry name" value="DBL homology domain (DH-domain)"/>
    <property type="match status" value="1"/>
</dbReference>
<accession>A0AAE0J523</accession>
<dbReference type="Gene3D" id="1.20.900.10">
    <property type="entry name" value="Dbl homology (DH) domain"/>
    <property type="match status" value="1"/>
</dbReference>
<feature type="region of interest" description="Disordered" evidence="1">
    <location>
        <begin position="1001"/>
        <end position="1046"/>
    </location>
</feature>
<reference evidence="3" key="1">
    <citation type="journal article" date="2023" name="Mol. Phylogenet. Evol.">
        <title>Genome-scale phylogeny and comparative genomics of the fungal order Sordariales.</title>
        <authorList>
            <person name="Hensen N."/>
            <person name="Bonometti L."/>
            <person name="Westerberg I."/>
            <person name="Brannstrom I.O."/>
            <person name="Guillou S."/>
            <person name="Cros-Aarteil S."/>
            <person name="Calhoun S."/>
            <person name="Haridas S."/>
            <person name="Kuo A."/>
            <person name="Mondo S."/>
            <person name="Pangilinan J."/>
            <person name="Riley R."/>
            <person name="LaButti K."/>
            <person name="Andreopoulos B."/>
            <person name="Lipzen A."/>
            <person name="Chen C."/>
            <person name="Yan M."/>
            <person name="Daum C."/>
            <person name="Ng V."/>
            <person name="Clum A."/>
            <person name="Steindorff A."/>
            <person name="Ohm R.A."/>
            <person name="Martin F."/>
            <person name="Silar P."/>
            <person name="Natvig D.O."/>
            <person name="Lalanne C."/>
            <person name="Gautier V."/>
            <person name="Ament-Velasquez S.L."/>
            <person name="Kruys A."/>
            <person name="Hutchinson M.I."/>
            <person name="Powell A.J."/>
            <person name="Barry K."/>
            <person name="Miller A.N."/>
            <person name="Grigoriev I.V."/>
            <person name="Debuchy R."/>
            <person name="Gladieux P."/>
            <person name="Hiltunen Thoren M."/>
            <person name="Johannesson H."/>
        </authorList>
    </citation>
    <scope>NUCLEOTIDE SEQUENCE</scope>
    <source>
        <strain evidence="3">SMH4131-1</strain>
    </source>
</reference>
<feature type="compositionally biased region" description="Low complexity" evidence="1">
    <location>
        <begin position="1722"/>
        <end position="1744"/>
    </location>
</feature>
<dbReference type="InterPro" id="IPR035899">
    <property type="entry name" value="DBL_dom_sf"/>
</dbReference>
<feature type="compositionally biased region" description="Polar residues" evidence="1">
    <location>
        <begin position="56"/>
        <end position="66"/>
    </location>
</feature>
<feature type="compositionally biased region" description="Polar residues" evidence="1">
    <location>
        <begin position="1679"/>
        <end position="1693"/>
    </location>
</feature>
<feature type="region of interest" description="Disordered" evidence="1">
    <location>
        <begin position="548"/>
        <end position="581"/>
    </location>
</feature>
<feature type="region of interest" description="Disordered" evidence="1">
    <location>
        <begin position="901"/>
        <end position="933"/>
    </location>
</feature>
<feature type="region of interest" description="Disordered" evidence="1">
    <location>
        <begin position="597"/>
        <end position="618"/>
    </location>
</feature>
<dbReference type="GO" id="GO:0005737">
    <property type="term" value="C:cytoplasm"/>
    <property type="evidence" value="ECO:0007669"/>
    <property type="project" value="TreeGrafter"/>
</dbReference>
<feature type="compositionally biased region" description="Polar residues" evidence="1">
    <location>
        <begin position="342"/>
        <end position="359"/>
    </location>
</feature>
<feature type="compositionally biased region" description="Polar residues" evidence="1">
    <location>
        <begin position="279"/>
        <end position="293"/>
    </location>
</feature>
<feature type="compositionally biased region" description="Basic and acidic residues" evidence="1">
    <location>
        <begin position="769"/>
        <end position="780"/>
    </location>
</feature>
<feature type="compositionally biased region" description="Polar residues" evidence="1">
    <location>
        <begin position="88"/>
        <end position="98"/>
    </location>
</feature>
<feature type="compositionally biased region" description="Basic and acidic residues" evidence="1">
    <location>
        <begin position="1769"/>
        <end position="1782"/>
    </location>
</feature>
<feature type="region of interest" description="Disordered" evidence="1">
    <location>
        <begin position="856"/>
        <end position="878"/>
    </location>
</feature>
<dbReference type="EMBL" id="JAUEPO010000001">
    <property type="protein sequence ID" value="KAK3337029.1"/>
    <property type="molecule type" value="Genomic_DNA"/>
</dbReference>
<feature type="compositionally biased region" description="Polar residues" evidence="1">
    <location>
        <begin position="1700"/>
        <end position="1721"/>
    </location>
</feature>
<feature type="region of interest" description="Disordered" evidence="1">
    <location>
        <begin position="1"/>
        <end position="485"/>
    </location>
</feature>
<dbReference type="Pfam" id="PF00621">
    <property type="entry name" value="RhoGEF"/>
    <property type="match status" value="1"/>
</dbReference>
<dbReference type="InterPro" id="IPR000219">
    <property type="entry name" value="DH_dom"/>
</dbReference>
<dbReference type="InterPro" id="IPR027267">
    <property type="entry name" value="AH/BAR_dom_sf"/>
</dbReference>
<dbReference type="Gene3D" id="1.20.1270.60">
    <property type="entry name" value="Arfaptin homology (AH) domain/BAR domain"/>
    <property type="match status" value="1"/>
</dbReference>
<dbReference type="GO" id="GO:0005085">
    <property type="term" value="F:guanyl-nucleotide exchange factor activity"/>
    <property type="evidence" value="ECO:0007669"/>
    <property type="project" value="InterPro"/>
</dbReference>
<dbReference type="Proteomes" id="UP001286456">
    <property type="component" value="Unassembled WGS sequence"/>
</dbReference>
<feature type="region of interest" description="Disordered" evidence="1">
    <location>
        <begin position="1758"/>
        <end position="1784"/>
    </location>
</feature>
<evidence type="ECO:0000313" key="3">
    <source>
        <dbReference type="EMBL" id="KAK3337029.1"/>
    </source>
</evidence>
<dbReference type="CDD" id="cd00160">
    <property type="entry name" value="RhoGEF"/>
    <property type="match status" value="1"/>
</dbReference>
<feature type="compositionally biased region" description="Gly residues" evidence="1">
    <location>
        <begin position="109"/>
        <end position="124"/>
    </location>
</feature>
<proteinExistence type="predicted"/>
<feature type="compositionally biased region" description="Low complexity" evidence="1">
    <location>
        <begin position="171"/>
        <end position="199"/>
    </location>
</feature>
<feature type="compositionally biased region" description="Polar residues" evidence="1">
    <location>
        <begin position="1181"/>
        <end position="1195"/>
    </location>
</feature>
<evidence type="ECO:0000256" key="1">
    <source>
        <dbReference type="SAM" id="MobiDB-lite"/>
    </source>
</evidence>
<sequence length="1858" mass="203521">MASPVPNNRQNLSLRSNGNGTTPKHPPVPVARAGLKPGFRSVSSTVDDRLGHADKLSSSSSVTTANGYGGAPGAYPPSVKDLKKKFDQTASQSSSGTRKANPRPIRDTGPGGANGRSSASGGGTTPYNVLRASATRDTGHEAGKASGARGTQRQKVPSHDQPSTSSQSFASRISRPRSSVSSNAQASKSMTHLSSSSPSPGLPTPPPALPRPNGLLFGEILPEENDSATVGFGIEEARPRRTSESSALDLGRTRPRSFSDPDIDAEPSSPTNWYRGAASTHQEPEQSSSVISKNHSRAHSDLAGSKQNISRIKPRAPRQNTDLGPTSPTSPTSRLPVLAKKMSSSTNLDSPISSRSNSPAAAKYAPASGRTSRQHGAAAIRAKTPTARSTTPTTVAKTPGSNRKAPPSNIATSSSGRLNAYVSVPTPRLSPSLRSSRPRQSVATATTAASRLRANEGGPPLRSGMKSIPRPEQQDESATRRRKVSVGPIDFAQRRETIKLAYSKSIRETQAKEARQAAAERRKKELEAVARAKVEAEAAAVAVAVSAAASPTPPPASENARSPETAVQRERKQSEQPLKITTNLTLLQPLITETTSHLDSPTLGMPGSFPDNGLLHPDQEEIPQSAISTTSAVTEFDAEEQTEPPRLESESSTAIDADLGNMLISQDEAAVEVDEGDEGDEKQLPPTLHKTASYHYPFDDEEMEDERVSIKISLDPSAQPSPQLTPTRNDFNLGSGLPPSTSHEEYEPRPYTYSSPIYGTTVTILGPENDFKPSYKDQPRDTLSASDLHQSDEALADESFEEAAHGDLQGADSHRGEQDQVGVEHLERLEDFYVGPHLRDNIASLRDSTFTSSDLDVSYDAQPSPAEYHKTPETSHSLRIPEFRAPANRLSHHSSWTDFSFGSDDPDANATASVPHSHDPETREARSPSKLASSLGDLDVQRFSLDHISRDLDFSPLDQSDALSPSMLADSLRQNHKLLPDPDTDTAESFSISYSQGAINVPVLPDHAPPPPPGEEYDLGDSPYLGVTRPNSYLHSQDDESEDLTLADSTPHSIEQFSLEPPEPVKPSSFDGKTLSTEAQDALESEQKRLRQRHLVIRELIDTEELFVRDMSVVEEIYKGTAEACPKLDSKTIKLIFRNTDEIIIFHSSFLAQLKEGAASVYVPKGRRSPPPTLDPRDSDSITMHSTTSAGTSSKPDMDDERDRLTSIGPLFTKNIDQLKAAHEFYLRSSDHSSKRLVHIQEDPTVMVWLNECNEVAKELTSAWNLDSLLIKPMQRLTKYPDIITHLLKHTPEDHPDREALVHARTVVIDTIDDINKTKKNFELVGQIVGSRKRKDSDVRAGLARLGAFGKRVDKLQASNTKTAEDEEFLKLHEKFADDYLRLQVVLRDVEYYTRNVATYVHEFLQYLSSMELVMRLQPSRDYAHIESKWVQFNVSMRDIEKIALEKHLSDVRKHVIEPFEQVIRCYGNPSLAMKKRAKRRLDYEKFVQLKANGKKVDKQLSELVEQYEALNDTLRKELPKLSILTAKVGNVCLGKFVSIQASWYSIWKEKVKGPLQDPDHVPDVAGILSTFKREFGLQEERAMAIGILNPALKVRTSQSTTDDASSILSKTRSRQGDHLSPRGRGSSVNSDHIPSLPTPDFGGRNSGQFSLSPTGPLPSPGQYYRDYYSGINGHPRGSSHSPITPEPASSRQMLGLTARPSTSRSYDTVSLPRQSSDSTAQSMGLGQQQQQSRRDSSSTFNSSYPVPEARRLSGLFHSALPLPDGPEESQRSSRASSRERGPSSSSYRVMWLAASLFEFNIETTKHEAGYPYLTYQAGEIFDVIAEKGELWLAKNQDDPNSIVGWIWSKHFAKLADS</sequence>
<protein>
    <recommendedName>
        <fullName evidence="2">DH domain-containing protein</fullName>
    </recommendedName>
</protein>
<dbReference type="PROSITE" id="PS50010">
    <property type="entry name" value="DH_2"/>
    <property type="match status" value="1"/>
</dbReference>
<feature type="compositionally biased region" description="Polar residues" evidence="1">
    <location>
        <begin position="1"/>
        <end position="22"/>
    </location>
</feature>
<dbReference type="InterPro" id="IPR051492">
    <property type="entry name" value="Dynamin-Rho_GEF"/>
</dbReference>
<feature type="compositionally biased region" description="Pro residues" evidence="1">
    <location>
        <begin position="200"/>
        <end position="210"/>
    </location>
</feature>
<dbReference type="CDD" id="cd07589">
    <property type="entry name" value="BAR_DNMBP"/>
    <property type="match status" value="1"/>
</dbReference>